<accession>A0A644TNZ6</accession>
<gene>
    <name evidence="2" type="ORF">SDC9_14398</name>
</gene>
<comment type="caution">
    <text evidence="2">The sequence shown here is derived from an EMBL/GenBank/DDBJ whole genome shotgun (WGS) entry which is preliminary data.</text>
</comment>
<evidence type="ECO:0000313" key="2">
    <source>
        <dbReference type="EMBL" id="MPL68670.1"/>
    </source>
</evidence>
<evidence type="ECO:0008006" key="3">
    <source>
        <dbReference type="Google" id="ProtNLM"/>
    </source>
</evidence>
<protein>
    <recommendedName>
        <fullName evidence="3">DUF3892 domain-containing protein</fullName>
    </recommendedName>
</protein>
<name>A0A644TNZ6_9ZZZZ</name>
<reference evidence="2" key="1">
    <citation type="submission" date="2019-08" db="EMBL/GenBank/DDBJ databases">
        <authorList>
            <person name="Kucharzyk K."/>
            <person name="Murdoch R.W."/>
            <person name="Higgins S."/>
            <person name="Loffler F."/>
        </authorList>
    </citation>
    <scope>NUCLEOTIDE SEQUENCE</scope>
</reference>
<dbReference type="EMBL" id="VSSQ01000042">
    <property type="protein sequence ID" value="MPL68670.1"/>
    <property type="molecule type" value="Genomic_DNA"/>
</dbReference>
<feature type="region of interest" description="Disordered" evidence="1">
    <location>
        <begin position="1"/>
        <end position="24"/>
    </location>
</feature>
<proteinExistence type="predicted"/>
<evidence type="ECO:0000256" key="1">
    <source>
        <dbReference type="SAM" id="MobiDB-lite"/>
    </source>
</evidence>
<sequence length="70" mass="8069">MGRQRVSVTKESNTGRNERFHDNYKGTDMTRSQFVRKINNGNYENYHVRNINGIPTPVSNPDSTRNNNLG</sequence>
<organism evidence="2">
    <name type="scientific">bioreactor metagenome</name>
    <dbReference type="NCBI Taxonomy" id="1076179"/>
    <lineage>
        <taxon>unclassified sequences</taxon>
        <taxon>metagenomes</taxon>
        <taxon>ecological metagenomes</taxon>
    </lineage>
</organism>
<dbReference type="AlphaFoldDB" id="A0A644TNZ6"/>
<feature type="compositionally biased region" description="Polar residues" evidence="1">
    <location>
        <begin position="1"/>
        <end position="15"/>
    </location>
</feature>